<feature type="compositionally biased region" description="Basic and acidic residues" evidence="5">
    <location>
        <begin position="375"/>
        <end position="390"/>
    </location>
</feature>
<name>A0ABD3NQT1_9STRA</name>
<sequence>MVRLAEDYPVKIADVEIVTPAAAMVHVPAVASYAVALAMKYTGAVVRILPSNAELAGVVGTVSKVVVGDWYITDNPVITNAFRVDKLDVLSFPPGYAAAKKILDEEQEKKRGERERMRAEREKRRVDNERIRAEKEKKRADREKKLAAQEKKRDELEKAPNDAINNDGKLSENTSRQKLTSVEGGNSVRETAPPIAAEVRDIVDSSSDIDSLVGATVLINKGIYLGKTGVIVEKRSIRRVQLDTVPGTLRFEDVTFLEYADNTAAIASGSNNGCTMEQNDYAERYQQYIGARVKVVQEVEPSEYAGVEGRVVRVIILGDWYITDNPDLSVAFTRAQFDVIKYPPASVENYEDGMDVDEAGVGVDRVQEINEGEQIIDRDENESSRNDGSLKRKRVVEDDEEELVPTKGNDSNESNDDDLDNNSTGGEFDPGSPFQQESSEAERDAGISHDQNIVIDNAMSGENDDFRTNHSNANTKESEKGPGIDPLVGASIYIHRGFYEGQSGTLIDRGARGWCRVSGIPRRVQVSFFSVVDDGKVDLDAVKAFSRRYPCVMPRVLKPDEVAEEKQKLSKIDVTGDDRGAAKPPPISNVSQSTIPPPLLDPILLQDIPASLHHLPADTKIEIFNRKTGKIMRGQDAILLKDLGKELMDHAEYEPIVPPLTSSKSSITSRIGRSAPNVRVNSAVVPQTRVRASDAEGRKVLVTGGEHRGLSGTVDSCIPGGWFIVSGLFRNCALNVVLNKKNLALLPEKISANLPKEDQEDMLKTRIHTKAAELRLNEESEGATGCGSTREKMKALLYALDEDIDETTKHIENTKAR</sequence>
<feature type="domain" description="BRK" evidence="6">
    <location>
        <begin position="616"/>
        <end position="654"/>
    </location>
</feature>
<keyword evidence="8" id="KW-1185">Reference proteome</keyword>
<evidence type="ECO:0000256" key="1">
    <source>
        <dbReference type="ARBA" id="ARBA00004123"/>
    </source>
</evidence>
<dbReference type="Pfam" id="PF07533">
    <property type="entry name" value="BRK"/>
    <property type="match status" value="1"/>
</dbReference>
<evidence type="ECO:0000256" key="5">
    <source>
        <dbReference type="SAM" id="MobiDB-lite"/>
    </source>
</evidence>
<evidence type="ECO:0000256" key="3">
    <source>
        <dbReference type="ARBA" id="ARBA00023163"/>
    </source>
</evidence>
<evidence type="ECO:0000256" key="2">
    <source>
        <dbReference type="ARBA" id="ARBA00023015"/>
    </source>
</evidence>
<feature type="compositionally biased region" description="Basic and acidic residues" evidence="5">
    <location>
        <begin position="108"/>
        <end position="160"/>
    </location>
</feature>
<evidence type="ECO:0000313" key="7">
    <source>
        <dbReference type="EMBL" id="KAL3778272.1"/>
    </source>
</evidence>
<keyword evidence="4" id="KW-0539">Nucleus</keyword>
<dbReference type="Gene3D" id="3.40.5.120">
    <property type="match status" value="1"/>
</dbReference>
<dbReference type="GO" id="GO:0005634">
    <property type="term" value="C:nucleus"/>
    <property type="evidence" value="ECO:0007669"/>
    <property type="project" value="UniProtKB-SubCell"/>
</dbReference>
<dbReference type="InterPro" id="IPR006576">
    <property type="entry name" value="BRK_domain"/>
</dbReference>
<dbReference type="Proteomes" id="UP001530315">
    <property type="component" value="Unassembled WGS sequence"/>
</dbReference>
<keyword evidence="2" id="KW-0805">Transcription regulation</keyword>
<feature type="region of interest" description="Disordered" evidence="5">
    <location>
        <begin position="568"/>
        <end position="593"/>
    </location>
</feature>
<dbReference type="AlphaFoldDB" id="A0ABD3NQT1"/>
<reference evidence="7 8" key="1">
    <citation type="submission" date="2024-10" db="EMBL/GenBank/DDBJ databases">
        <title>Updated reference genomes for cyclostephanoid diatoms.</title>
        <authorList>
            <person name="Roberts W.R."/>
            <person name="Alverson A.J."/>
        </authorList>
    </citation>
    <scope>NUCLEOTIDE SEQUENCE [LARGE SCALE GENOMIC DNA]</scope>
    <source>
        <strain evidence="7 8">AJA276-08</strain>
    </source>
</reference>
<gene>
    <name evidence="7" type="ORF">ACHAW5_010143</name>
</gene>
<keyword evidence="3" id="KW-0804">Transcription</keyword>
<proteinExistence type="predicted"/>
<feature type="compositionally biased region" description="Basic and acidic residues" evidence="5">
    <location>
        <begin position="568"/>
        <end position="581"/>
    </location>
</feature>
<dbReference type="SUPFAM" id="SSF160481">
    <property type="entry name" value="BRK domain-like"/>
    <property type="match status" value="1"/>
</dbReference>
<feature type="region of interest" description="Disordered" evidence="5">
    <location>
        <begin position="368"/>
        <end position="483"/>
    </location>
</feature>
<protein>
    <recommendedName>
        <fullName evidence="6">BRK domain-containing protein</fullName>
    </recommendedName>
</protein>
<evidence type="ECO:0000259" key="6">
    <source>
        <dbReference type="Pfam" id="PF07533"/>
    </source>
</evidence>
<evidence type="ECO:0000313" key="8">
    <source>
        <dbReference type="Proteomes" id="UP001530315"/>
    </source>
</evidence>
<feature type="region of interest" description="Disordered" evidence="5">
    <location>
        <begin position="108"/>
        <end position="188"/>
    </location>
</feature>
<organism evidence="7 8">
    <name type="scientific">Stephanodiscus triporus</name>
    <dbReference type="NCBI Taxonomy" id="2934178"/>
    <lineage>
        <taxon>Eukaryota</taxon>
        <taxon>Sar</taxon>
        <taxon>Stramenopiles</taxon>
        <taxon>Ochrophyta</taxon>
        <taxon>Bacillariophyta</taxon>
        <taxon>Coscinodiscophyceae</taxon>
        <taxon>Thalassiosirophycidae</taxon>
        <taxon>Stephanodiscales</taxon>
        <taxon>Stephanodiscaceae</taxon>
        <taxon>Stephanodiscus</taxon>
    </lineage>
</organism>
<feature type="compositionally biased region" description="Polar residues" evidence="5">
    <location>
        <begin position="171"/>
        <end position="184"/>
    </location>
</feature>
<accession>A0ABD3NQT1</accession>
<comment type="caution">
    <text evidence="7">The sequence shown here is derived from an EMBL/GenBank/DDBJ whole genome shotgun (WGS) entry which is preliminary data.</text>
</comment>
<evidence type="ECO:0000256" key="4">
    <source>
        <dbReference type="ARBA" id="ARBA00023242"/>
    </source>
</evidence>
<dbReference type="InterPro" id="IPR037259">
    <property type="entry name" value="BRK_sf"/>
</dbReference>
<comment type="subcellular location">
    <subcellularLocation>
        <location evidence="1">Nucleus</location>
    </subcellularLocation>
</comment>
<dbReference type="EMBL" id="JALLAZ020001228">
    <property type="protein sequence ID" value="KAL3778272.1"/>
    <property type="molecule type" value="Genomic_DNA"/>
</dbReference>